<evidence type="ECO:0000313" key="3">
    <source>
        <dbReference type="Proteomes" id="UP000078561"/>
    </source>
</evidence>
<evidence type="ECO:0000259" key="1">
    <source>
        <dbReference type="Pfam" id="PF16787"/>
    </source>
</evidence>
<feature type="domain" description="Ndc10" evidence="1">
    <location>
        <begin position="3"/>
        <end position="80"/>
    </location>
</feature>
<dbReference type="AlphaFoldDB" id="A0A163K4U9"/>
<dbReference type="Gene3D" id="1.10.443.20">
    <property type="entry name" value="Centromere DNA-binding protein complex CBF3 subunit, domain 2"/>
    <property type="match status" value="1"/>
</dbReference>
<dbReference type="InParanoid" id="A0A163K4U9"/>
<dbReference type="GO" id="GO:0003677">
    <property type="term" value="F:DNA binding"/>
    <property type="evidence" value="ECO:0007669"/>
    <property type="project" value="InterPro"/>
</dbReference>
<organism evidence="2">
    <name type="scientific">Absidia glauca</name>
    <name type="common">Pin mould</name>
    <dbReference type="NCBI Taxonomy" id="4829"/>
    <lineage>
        <taxon>Eukaryota</taxon>
        <taxon>Fungi</taxon>
        <taxon>Fungi incertae sedis</taxon>
        <taxon>Mucoromycota</taxon>
        <taxon>Mucoromycotina</taxon>
        <taxon>Mucoromycetes</taxon>
        <taxon>Mucorales</taxon>
        <taxon>Cunninghamellaceae</taxon>
        <taxon>Absidia</taxon>
    </lineage>
</organism>
<dbReference type="OrthoDB" id="120763at2759"/>
<proteinExistence type="predicted"/>
<accession>A0A163K4U9</accession>
<name>A0A163K4U9_ABSGL</name>
<keyword evidence="3" id="KW-1185">Reference proteome</keyword>
<dbReference type="EMBL" id="LT554351">
    <property type="protein sequence ID" value="SAM04273.1"/>
    <property type="molecule type" value="Genomic_DNA"/>
</dbReference>
<reference evidence="2" key="1">
    <citation type="submission" date="2016-04" db="EMBL/GenBank/DDBJ databases">
        <authorList>
            <person name="Evans L.H."/>
            <person name="Alamgir A."/>
            <person name="Owens N."/>
            <person name="Weber N.D."/>
            <person name="Virtaneva K."/>
            <person name="Barbian K."/>
            <person name="Babar A."/>
            <person name="Rosenke K."/>
        </authorList>
    </citation>
    <scope>NUCLEOTIDE SEQUENCE [LARGE SCALE GENOMIC DNA]</scope>
    <source>
        <strain evidence="2">CBS 101.48</strain>
    </source>
</reference>
<sequence>MAGFPTNARSFYFARAALDPPTSLCKKLFPAIGEWHDRLAANELSSDNNDLIQATIAANAFVQVIMMLRKTFIKDSMLMIAQAITLSK</sequence>
<dbReference type="InterPro" id="IPR031872">
    <property type="entry name" value="NDC10_II"/>
</dbReference>
<protein>
    <recommendedName>
        <fullName evidence="1">Ndc10 domain-containing protein</fullName>
    </recommendedName>
</protein>
<evidence type="ECO:0000313" key="2">
    <source>
        <dbReference type="EMBL" id="SAM04273.1"/>
    </source>
</evidence>
<gene>
    <name evidence="2" type="primary">ABSGL_10133.1 scaffold 11786</name>
</gene>
<dbReference type="InterPro" id="IPR038279">
    <property type="entry name" value="Ndc10_dom2_sf"/>
</dbReference>
<dbReference type="Proteomes" id="UP000078561">
    <property type="component" value="Unassembled WGS sequence"/>
</dbReference>
<dbReference type="Pfam" id="PF16787">
    <property type="entry name" value="NDC10_II"/>
    <property type="match status" value="1"/>
</dbReference>